<dbReference type="RefSeq" id="WP_090725786.1">
    <property type="nucleotide sequence ID" value="NZ_FOOU01000003.1"/>
</dbReference>
<dbReference type="SUPFAM" id="SSF53850">
    <property type="entry name" value="Periplasmic binding protein-like II"/>
    <property type="match status" value="1"/>
</dbReference>
<protein>
    <submittedName>
        <fullName evidence="3">NitT/TauT family transport system substrate-binding protein</fullName>
    </submittedName>
</protein>
<reference evidence="4" key="1">
    <citation type="submission" date="2016-10" db="EMBL/GenBank/DDBJ databases">
        <authorList>
            <person name="Varghese N."/>
            <person name="Submissions S."/>
        </authorList>
    </citation>
    <scope>NUCLEOTIDE SEQUENCE [LARGE SCALE GENOMIC DNA]</scope>
    <source>
        <strain evidence="4">CGMCC 1.10971</strain>
    </source>
</reference>
<dbReference type="PANTHER" id="PTHR30024">
    <property type="entry name" value="ALIPHATIC SULFONATES-BINDING PROTEIN-RELATED"/>
    <property type="match status" value="1"/>
</dbReference>
<dbReference type="AlphaFoldDB" id="A0A1I2P1D9"/>
<proteinExistence type="predicted"/>
<sequence>MQTFLSLFLSSILFFFSPQLIAQQALPTLKVTVIAWGTVNWELQHIKQMQLDQKHGYNLVIDRVASLSAARIAITAGNTDFIVSDWLWASERNLKGANLRFIPFSKQIGSIIAAQGSNISSYSSLKGMRIGIAGGPLNKGWVLMRAAAKKEGVDLQQEAIIQFGAPPLLSQALKNGQLDMLATFWHYGARLEAEGYQKLYSLETIMRDLGLKSNVPMLGYLYEAKLEDQHPDLVSAFYESVKAAKAQLAVDDSAWQTLRPLMKAENDQIYQALITGYRAGIPDELNQQQIEDAVNFNKIIDDLKPYPSGLPLDPQLFHKEIR</sequence>
<keyword evidence="4" id="KW-1185">Reference proteome</keyword>
<dbReference type="Gene3D" id="3.40.190.10">
    <property type="entry name" value="Periplasmic binding protein-like II"/>
    <property type="match status" value="2"/>
</dbReference>
<dbReference type="OrthoDB" id="5621714at2"/>
<accession>A0A1I2P1D9</accession>
<dbReference type="STRING" id="1045558.SAMN05216175_103219"/>
<dbReference type="PANTHER" id="PTHR30024:SF48">
    <property type="entry name" value="ABC TRANSPORTER SUBSTRATE-BINDING PROTEIN"/>
    <property type="match status" value="1"/>
</dbReference>
<name>A0A1I2P1D9_9GAMM</name>
<evidence type="ECO:0000259" key="2">
    <source>
        <dbReference type="Pfam" id="PF09084"/>
    </source>
</evidence>
<feature type="signal peptide" evidence="1">
    <location>
        <begin position="1"/>
        <end position="22"/>
    </location>
</feature>
<evidence type="ECO:0000256" key="1">
    <source>
        <dbReference type="SAM" id="SignalP"/>
    </source>
</evidence>
<evidence type="ECO:0000313" key="4">
    <source>
        <dbReference type="Proteomes" id="UP000198623"/>
    </source>
</evidence>
<dbReference type="Pfam" id="PF09084">
    <property type="entry name" value="NMT1"/>
    <property type="match status" value="1"/>
</dbReference>
<keyword evidence="1" id="KW-0732">Signal</keyword>
<feature type="chain" id="PRO_5011761780" evidence="1">
    <location>
        <begin position="23"/>
        <end position="322"/>
    </location>
</feature>
<evidence type="ECO:0000313" key="3">
    <source>
        <dbReference type="EMBL" id="SFG09884.1"/>
    </source>
</evidence>
<dbReference type="Proteomes" id="UP000198623">
    <property type="component" value="Unassembled WGS sequence"/>
</dbReference>
<gene>
    <name evidence="3" type="ORF">SAMN05216175_103219</name>
</gene>
<dbReference type="EMBL" id="FOOU01000003">
    <property type="protein sequence ID" value="SFG09884.1"/>
    <property type="molecule type" value="Genomic_DNA"/>
</dbReference>
<feature type="domain" description="SsuA/THI5-like" evidence="2">
    <location>
        <begin position="75"/>
        <end position="244"/>
    </location>
</feature>
<organism evidence="3 4">
    <name type="scientific">Neptunomonas qingdaonensis</name>
    <dbReference type="NCBI Taxonomy" id="1045558"/>
    <lineage>
        <taxon>Bacteria</taxon>
        <taxon>Pseudomonadati</taxon>
        <taxon>Pseudomonadota</taxon>
        <taxon>Gammaproteobacteria</taxon>
        <taxon>Oceanospirillales</taxon>
        <taxon>Oceanospirillaceae</taxon>
        <taxon>Neptunomonas</taxon>
    </lineage>
</organism>
<dbReference type="InterPro" id="IPR015168">
    <property type="entry name" value="SsuA/THI5"/>
</dbReference>